<sequence>MKIKDHLDKGTKRALNDIGKRNKEKLSTKELEELMGVNRDRYERRGGAVRRK</sequence>
<feature type="region of interest" description="Disordered" evidence="1">
    <location>
        <begin position="1"/>
        <end position="21"/>
    </location>
</feature>
<gene>
    <name evidence="2" type="ORF">AWH56_010640</name>
</gene>
<dbReference type="AlphaFoldDB" id="A0A7S7LBQ0"/>
<dbReference type="RefSeq" id="WP_169824314.1">
    <property type="nucleotide sequence ID" value="NZ_CP063356.2"/>
</dbReference>
<name>A0A7S7LBQ0_9BACI</name>
<evidence type="ECO:0000256" key="1">
    <source>
        <dbReference type="SAM" id="MobiDB-lite"/>
    </source>
</evidence>
<dbReference type="EMBL" id="CP063356">
    <property type="protein sequence ID" value="QOY37977.1"/>
    <property type="molecule type" value="Genomic_DNA"/>
</dbReference>
<dbReference type="Proteomes" id="UP000180175">
    <property type="component" value="Chromosome"/>
</dbReference>
<organism evidence="2 3">
    <name type="scientific">Anaerobacillus isosaccharinicus</name>
    <dbReference type="NCBI Taxonomy" id="1532552"/>
    <lineage>
        <taxon>Bacteria</taxon>
        <taxon>Bacillati</taxon>
        <taxon>Bacillota</taxon>
        <taxon>Bacilli</taxon>
        <taxon>Bacillales</taxon>
        <taxon>Bacillaceae</taxon>
        <taxon>Anaerobacillus</taxon>
    </lineage>
</organism>
<proteinExistence type="predicted"/>
<accession>A0A7S7LBQ0</accession>
<keyword evidence="3" id="KW-1185">Reference proteome</keyword>
<reference evidence="2 3" key="2">
    <citation type="journal article" date="2019" name="Int. J. Syst. Evol. Microbiol.">
        <title>Anaerobacillus isosaccharinicus sp. nov., an alkaliphilic bacterium which degrades isosaccharinic acid.</title>
        <authorList>
            <person name="Bassil N.M."/>
            <person name="Lloyd J.R."/>
        </authorList>
    </citation>
    <scope>NUCLEOTIDE SEQUENCE [LARGE SCALE GENOMIC DNA]</scope>
    <source>
        <strain evidence="2 3">NB2006</strain>
    </source>
</reference>
<dbReference type="KEGG" id="aia:AWH56_010640"/>
<evidence type="ECO:0000313" key="3">
    <source>
        <dbReference type="Proteomes" id="UP000180175"/>
    </source>
</evidence>
<evidence type="ECO:0000313" key="2">
    <source>
        <dbReference type="EMBL" id="QOY37977.1"/>
    </source>
</evidence>
<reference evidence="2 3" key="1">
    <citation type="journal article" date="2017" name="Genome Announc.">
        <title>Draft Genome Sequences of Four Alkaliphilic Bacteria Belonging to the Anaerobacillus Genus.</title>
        <authorList>
            <person name="Bassil N.M."/>
            <person name="Lloyd J.R."/>
        </authorList>
    </citation>
    <scope>NUCLEOTIDE SEQUENCE [LARGE SCALE GENOMIC DNA]</scope>
    <source>
        <strain evidence="2 3">NB2006</strain>
    </source>
</reference>
<protein>
    <submittedName>
        <fullName evidence="2">Uncharacterized protein</fullName>
    </submittedName>
</protein>